<comment type="caution">
    <text evidence="3">The sequence shown here is derived from an EMBL/GenBank/DDBJ whole genome shotgun (WGS) entry which is preliminary data.</text>
</comment>
<reference evidence="3" key="2">
    <citation type="submission" date="2023-02" db="EMBL/GenBank/DDBJ databases">
        <authorList>
            <person name="Swenson N.G."/>
            <person name="Wegrzyn J.L."/>
            <person name="Mcevoy S.L."/>
        </authorList>
    </citation>
    <scope>NUCLEOTIDE SEQUENCE</scope>
    <source>
        <strain evidence="3">91603</strain>
        <tissue evidence="3">Leaf</tissue>
    </source>
</reference>
<keyword evidence="4" id="KW-1185">Reference proteome</keyword>
<dbReference type="InterPro" id="IPR016073">
    <property type="entry name" value="Skp1_comp_POZ"/>
</dbReference>
<dbReference type="GO" id="GO:0006511">
    <property type="term" value="P:ubiquitin-dependent protein catabolic process"/>
    <property type="evidence" value="ECO:0007669"/>
    <property type="project" value="InterPro"/>
</dbReference>
<reference evidence="3" key="1">
    <citation type="journal article" date="2022" name="Plant J.">
        <title>Strategies of tolerance reflected in two North American maple genomes.</title>
        <authorList>
            <person name="McEvoy S.L."/>
            <person name="Sezen U.U."/>
            <person name="Trouern-Trend A."/>
            <person name="McMahon S.M."/>
            <person name="Schaberg P.G."/>
            <person name="Yang J."/>
            <person name="Wegrzyn J.L."/>
            <person name="Swenson N.G."/>
        </authorList>
    </citation>
    <scope>NUCLEOTIDE SEQUENCE</scope>
    <source>
        <strain evidence="3">91603</strain>
    </source>
</reference>
<dbReference type="Proteomes" id="UP001064489">
    <property type="component" value="Chromosome 12"/>
</dbReference>
<dbReference type="AlphaFoldDB" id="A0AAD5IB68"/>
<evidence type="ECO:0000313" key="4">
    <source>
        <dbReference type="Proteomes" id="UP001064489"/>
    </source>
</evidence>
<comment type="pathway">
    <text evidence="1">Protein modification; protein ubiquitination.</text>
</comment>
<organism evidence="3 4">
    <name type="scientific">Acer negundo</name>
    <name type="common">Box elder</name>
    <dbReference type="NCBI Taxonomy" id="4023"/>
    <lineage>
        <taxon>Eukaryota</taxon>
        <taxon>Viridiplantae</taxon>
        <taxon>Streptophyta</taxon>
        <taxon>Embryophyta</taxon>
        <taxon>Tracheophyta</taxon>
        <taxon>Spermatophyta</taxon>
        <taxon>Magnoliopsida</taxon>
        <taxon>eudicotyledons</taxon>
        <taxon>Gunneridae</taxon>
        <taxon>Pentapetalae</taxon>
        <taxon>rosids</taxon>
        <taxon>malvids</taxon>
        <taxon>Sapindales</taxon>
        <taxon>Sapindaceae</taxon>
        <taxon>Hippocastanoideae</taxon>
        <taxon>Acereae</taxon>
        <taxon>Acer</taxon>
    </lineage>
</organism>
<gene>
    <name evidence="3" type="ORF">LWI28_020701</name>
</gene>
<sequence length="91" mass="10273">MASSSSPTQEKKILLKEADGELFEVKELVAMKMETVKPFFVDNDNVTNDMVVPLQNVSTEHMSTIISFYKTLGVSEEDSAAFRSRTRALRR</sequence>
<feature type="domain" description="SKP1 component POZ" evidence="2">
    <location>
        <begin position="11"/>
        <end position="68"/>
    </location>
</feature>
<evidence type="ECO:0000256" key="1">
    <source>
        <dbReference type="ARBA" id="ARBA00004906"/>
    </source>
</evidence>
<proteinExistence type="predicted"/>
<dbReference type="EMBL" id="JAJSOW010000107">
    <property type="protein sequence ID" value="KAI9157326.1"/>
    <property type="molecule type" value="Genomic_DNA"/>
</dbReference>
<dbReference type="Pfam" id="PF03931">
    <property type="entry name" value="Skp1_POZ"/>
    <property type="match status" value="1"/>
</dbReference>
<protein>
    <recommendedName>
        <fullName evidence="2">SKP1 component POZ domain-containing protein</fullName>
    </recommendedName>
</protein>
<dbReference type="InterPro" id="IPR011333">
    <property type="entry name" value="SKP1/BTB/POZ_sf"/>
</dbReference>
<evidence type="ECO:0000259" key="2">
    <source>
        <dbReference type="Pfam" id="PF03931"/>
    </source>
</evidence>
<name>A0AAD5IB68_ACENE</name>
<accession>A0AAD5IB68</accession>
<dbReference type="SUPFAM" id="SSF54695">
    <property type="entry name" value="POZ domain"/>
    <property type="match status" value="1"/>
</dbReference>
<evidence type="ECO:0000313" key="3">
    <source>
        <dbReference type="EMBL" id="KAI9157326.1"/>
    </source>
</evidence>
<dbReference type="Gene3D" id="3.30.710.10">
    <property type="entry name" value="Potassium Channel Kv1.1, Chain A"/>
    <property type="match status" value="1"/>
</dbReference>